<organism evidence="1 2">
    <name type="scientific">Enterocloster clostridioformis</name>
    <dbReference type="NCBI Taxonomy" id="1531"/>
    <lineage>
        <taxon>Bacteria</taxon>
        <taxon>Bacillati</taxon>
        <taxon>Bacillota</taxon>
        <taxon>Clostridia</taxon>
        <taxon>Lachnospirales</taxon>
        <taxon>Lachnospiraceae</taxon>
        <taxon>Enterocloster</taxon>
    </lineage>
</organism>
<protein>
    <submittedName>
        <fullName evidence="1">Bacteriophage Gp15 protein</fullName>
    </submittedName>
</protein>
<reference evidence="1 2" key="1">
    <citation type="submission" date="2015-09" db="EMBL/GenBank/DDBJ databases">
        <authorList>
            <consortium name="Pathogen Informatics"/>
        </authorList>
    </citation>
    <scope>NUCLEOTIDE SEQUENCE [LARGE SCALE GENOMIC DNA]</scope>
    <source>
        <strain evidence="1 2">2789STDY5834865</strain>
    </source>
</reference>
<gene>
    <name evidence="1" type="ORF">ERS852480_04582</name>
</gene>
<dbReference type="EMBL" id="CZAB01000070">
    <property type="protein sequence ID" value="CUP99050.1"/>
    <property type="molecule type" value="Genomic_DNA"/>
</dbReference>
<proteinExistence type="predicted"/>
<accession>A0A174SV97</accession>
<dbReference type="Proteomes" id="UP000095512">
    <property type="component" value="Unassembled WGS sequence"/>
</dbReference>
<dbReference type="InterPro" id="IPR009660">
    <property type="entry name" value="Phage_A500_Gp15"/>
</dbReference>
<dbReference type="Pfam" id="PF06854">
    <property type="entry name" value="Phage_Gp15"/>
    <property type="match status" value="1"/>
</dbReference>
<sequence length="104" mass="12368">MFEDWDLIVSSFLSQYGLRIRTKEFESVSWDEFKALIAGLSPETALGRVVAIRSETDKDIIKHYTKDQRRIYDDWRNREMKEMDEKTFEKEMANLEKMFAAMCG</sequence>
<dbReference type="AlphaFoldDB" id="A0A174SV97"/>
<name>A0A174SV97_9FIRM</name>
<evidence type="ECO:0000313" key="2">
    <source>
        <dbReference type="Proteomes" id="UP000095512"/>
    </source>
</evidence>
<dbReference type="RefSeq" id="WP_021893241.1">
    <property type="nucleotide sequence ID" value="NZ_CZAB01000070.1"/>
</dbReference>
<evidence type="ECO:0000313" key="1">
    <source>
        <dbReference type="EMBL" id="CUP99050.1"/>
    </source>
</evidence>